<protein>
    <submittedName>
        <fullName evidence="1">Uncharacterized protein</fullName>
    </submittedName>
</protein>
<accession>A0A6C0JZY7</accession>
<dbReference type="AlphaFoldDB" id="A0A6C0JZY7"/>
<name>A0A6C0JZY7_9ZZZZ</name>
<dbReference type="EMBL" id="MN740782">
    <property type="protein sequence ID" value="QHU11365.1"/>
    <property type="molecule type" value="Genomic_DNA"/>
</dbReference>
<sequence length="117" mass="13526">MSVHTWFSWRTATGTNTSTNTSSPYMWIKGADWFLLELNGYESHEIMDERIENGVLRQQTLKRGTDWVGQHYLETDTGSATVLKKTGSGIWFRIGDKDYVHLYSDASWAEVERFLRG</sequence>
<evidence type="ECO:0000313" key="1">
    <source>
        <dbReference type="EMBL" id="QHU11365.1"/>
    </source>
</evidence>
<proteinExistence type="predicted"/>
<reference evidence="1" key="1">
    <citation type="journal article" date="2020" name="Nature">
        <title>Giant virus diversity and host interactions through global metagenomics.</title>
        <authorList>
            <person name="Schulz F."/>
            <person name="Roux S."/>
            <person name="Paez-Espino D."/>
            <person name="Jungbluth S."/>
            <person name="Walsh D.A."/>
            <person name="Denef V.J."/>
            <person name="McMahon K.D."/>
            <person name="Konstantinidis K.T."/>
            <person name="Eloe-Fadrosh E.A."/>
            <person name="Kyrpides N.C."/>
            <person name="Woyke T."/>
        </authorList>
    </citation>
    <scope>NUCLEOTIDE SEQUENCE</scope>
    <source>
        <strain evidence="1">GVMAG-S-1101165-84</strain>
    </source>
</reference>
<organism evidence="1">
    <name type="scientific">viral metagenome</name>
    <dbReference type="NCBI Taxonomy" id="1070528"/>
    <lineage>
        <taxon>unclassified sequences</taxon>
        <taxon>metagenomes</taxon>
        <taxon>organismal metagenomes</taxon>
    </lineage>
</organism>